<protein>
    <submittedName>
        <fullName evidence="1">Uncharacterized protein</fullName>
    </submittedName>
</protein>
<dbReference type="AlphaFoldDB" id="A0A2P5W783"/>
<sequence>MVHRVQIGHRKCDTKSKVEYVDSKPEWKSERVVNEVVEIDELERSKEPSRLVFASNYDETDILVPTDAGSSRVMAESTQIILQGENMFDGEELTIIQLSSNDDERVVPGQGI</sequence>
<organism evidence="1 2">
    <name type="scientific">Gossypium barbadense</name>
    <name type="common">Sea Island cotton</name>
    <name type="synonym">Hibiscus barbadensis</name>
    <dbReference type="NCBI Taxonomy" id="3634"/>
    <lineage>
        <taxon>Eukaryota</taxon>
        <taxon>Viridiplantae</taxon>
        <taxon>Streptophyta</taxon>
        <taxon>Embryophyta</taxon>
        <taxon>Tracheophyta</taxon>
        <taxon>Spermatophyta</taxon>
        <taxon>Magnoliopsida</taxon>
        <taxon>eudicotyledons</taxon>
        <taxon>Gunneridae</taxon>
        <taxon>Pentapetalae</taxon>
        <taxon>rosids</taxon>
        <taxon>malvids</taxon>
        <taxon>Malvales</taxon>
        <taxon>Malvaceae</taxon>
        <taxon>Malvoideae</taxon>
        <taxon>Gossypium</taxon>
    </lineage>
</organism>
<name>A0A2P5W783_GOSBA</name>
<dbReference type="Proteomes" id="UP000239757">
    <property type="component" value="Unassembled WGS sequence"/>
</dbReference>
<evidence type="ECO:0000313" key="1">
    <source>
        <dbReference type="EMBL" id="PPR86935.1"/>
    </source>
</evidence>
<dbReference type="EMBL" id="KZ668792">
    <property type="protein sequence ID" value="PPR86935.1"/>
    <property type="molecule type" value="Genomic_DNA"/>
</dbReference>
<accession>A0A2P5W783</accession>
<reference evidence="1 2" key="1">
    <citation type="submission" date="2015-01" db="EMBL/GenBank/DDBJ databases">
        <title>Genome of allotetraploid Gossypium barbadense reveals genomic plasticity and fiber elongation in cotton evolution.</title>
        <authorList>
            <person name="Chen X."/>
            <person name="Liu X."/>
            <person name="Zhao B."/>
            <person name="Zheng H."/>
            <person name="Hu Y."/>
            <person name="Lu G."/>
            <person name="Yang C."/>
            <person name="Chen J."/>
            <person name="Shan C."/>
            <person name="Zhang L."/>
            <person name="Zhou Y."/>
            <person name="Wang L."/>
            <person name="Guo W."/>
            <person name="Bai Y."/>
            <person name="Ruan J."/>
            <person name="Shangguan X."/>
            <person name="Mao Y."/>
            <person name="Jiang J."/>
            <person name="Zhu Y."/>
            <person name="Lei J."/>
            <person name="Kang H."/>
            <person name="Chen S."/>
            <person name="He X."/>
            <person name="Wang R."/>
            <person name="Wang Y."/>
            <person name="Chen J."/>
            <person name="Wang L."/>
            <person name="Yu S."/>
            <person name="Wang B."/>
            <person name="Wei J."/>
            <person name="Song S."/>
            <person name="Lu X."/>
            <person name="Gao Z."/>
            <person name="Gu W."/>
            <person name="Deng X."/>
            <person name="Ma D."/>
            <person name="Wang S."/>
            <person name="Liang W."/>
            <person name="Fang L."/>
            <person name="Cai C."/>
            <person name="Zhu X."/>
            <person name="Zhou B."/>
            <person name="Zhang Y."/>
            <person name="Chen Z."/>
            <person name="Xu S."/>
            <person name="Zhu R."/>
            <person name="Wang S."/>
            <person name="Zhang T."/>
            <person name="Zhao G."/>
        </authorList>
    </citation>
    <scope>NUCLEOTIDE SEQUENCE [LARGE SCALE GENOMIC DNA]</scope>
    <source>
        <strain evidence="2">cv. Xinhai21</strain>
        <tissue evidence="1">Leaf</tissue>
    </source>
</reference>
<evidence type="ECO:0000313" key="2">
    <source>
        <dbReference type="Proteomes" id="UP000239757"/>
    </source>
</evidence>
<proteinExistence type="predicted"/>
<gene>
    <name evidence="1" type="ORF">GOBAR_AA33755</name>
</gene>